<feature type="region of interest" description="Disordered" evidence="6">
    <location>
        <begin position="496"/>
        <end position="545"/>
    </location>
</feature>
<dbReference type="InterPro" id="IPR007259">
    <property type="entry name" value="GCP"/>
</dbReference>
<dbReference type="GO" id="GO:0051225">
    <property type="term" value="P:spindle assembly"/>
    <property type="evidence" value="ECO:0007669"/>
    <property type="project" value="TreeGrafter"/>
</dbReference>
<dbReference type="PANTHER" id="PTHR19302:SF13">
    <property type="entry name" value="GAMMA-TUBULIN COMPLEX COMPONENT 2"/>
    <property type="match status" value="1"/>
</dbReference>
<evidence type="ECO:0000313" key="10">
    <source>
        <dbReference type="Proteomes" id="UP000663843"/>
    </source>
</evidence>
<dbReference type="InterPro" id="IPR041470">
    <property type="entry name" value="GCP_N"/>
</dbReference>
<dbReference type="Pfam" id="PF17681">
    <property type="entry name" value="GCP_N_terminal"/>
    <property type="match status" value="1"/>
</dbReference>
<dbReference type="InterPro" id="IPR042241">
    <property type="entry name" value="GCP_C_sf"/>
</dbReference>
<evidence type="ECO:0000256" key="2">
    <source>
        <dbReference type="ARBA" id="ARBA00022490"/>
    </source>
</evidence>
<reference evidence="9" key="1">
    <citation type="submission" date="2021-01" db="EMBL/GenBank/DDBJ databases">
        <authorList>
            <person name="Kaushik A."/>
        </authorList>
    </citation>
    <scope>NUCLEOTIDE SEQUENCE</scope>
    <source>
        <strain evidence="9">AG2-2IIIB</strain>
    </source>
</reference>
<dbReference type="GO" id="GO:0031122">
    <property type="term" value="P:cytoplasmic microtubule organization"/>
    <property type="evidence" value="ECO:0007669"/>
    <property type="project" value="TreeGrafter"/>
</dbReference>
<evidence type="ECO:0000259" key="7">
    <source>
        <dbReference type="Pfam" id="PF04130"/>
    </source>
</evidence>
<evidence type="ECO:0000256" key="1">
    <source>
        <dbReference type="ARBA" id="ARBA00010337"/>
    </source>
</evidence>
<dbReference type="GO" id="GO:0005874">
    <property type="term" value="C:microtubule"/>
    <property type="evidence" value="ECO:0007669"/>
    <property type="project" value="UniProtKB-KW"/>
</dbReference>
<gene>
    <name evidence="9" type="ORF">RDB_LOCUS183242</name>
</gene>
<evidence type="ECO:0000256" key="3">
    <source>
        <dbReference type="ARBA" id="ARBA00022701"/>
    </source>
</evidence>
<dbReference type="GO" id="GO:0051011">
    <property type="term" value="F:microtubule minus-end binding"/>
    <property type="evidence" value="ECO:0007669"/>
    <property type="project" value="TreeGrafter"/>
</dbReference>
<evidence type="ECO:0000313" key="9">
    <source>
        <dbReference type="EMBL" id="CAE6534082.1"/>
    </source>
</evidence>
<dbReference type="GO" id="GO:0000278">
    <property type="term" value="P:mitotic cell cycle"/>
    <property type="evidence" value="ECO:0007669"/>
    <property type="project" value="TreeGrafter"/>
</dbReference>
<dbReference type="GO" id="GO:0043015">
    <property type="term" value="F:gamma-tubulin binding"/>
    <property type="evidence" value="ECO:0007669"/>
    <property type="project" value="InterPro"/>
</dbReference>
<feature type="compositionally biased region" description="Low complexity" evidence="6">
    <location>
        <begin position="265"/>
        <end position="278"/>
    </location>
</feature>
<evidence type="ECO:0000256" key="5">
    <source>
        <dbReference type="RuleBase" id="RU363050"/>
    </source>
</evidence>
<dbReference type="GO" id="GO:0007020">
    <property type="term" value="P:microtubule nucleation"/>
    <property type="evidence" value="ECO:0007669"/>
    <property type="project" value="InterPro"/>
</dbReference>
<name>A0A8H3DNY3_9AGAM</name>
<dbReference type="GO" id="GO:0000930">
    <property type="term" value="C:gamma-tubulin complex"/>
    <property type="evidence" value="ECO:0007669"/>
    <property type="project" value="TreeGrafter"/>
</dbReference>
<dbReference type="InterPro" id="IPR040457">
    <property type="entry name" value="GCP_C"/>
</dbReference>
<dbReference type="EMBL" id="CAJMWT010008573">
    <property type="protein sequence ID" value="CAE6534082.1"/>
    <property type="molecule type" value="Genomic_DNA"/>
</dbReference>
<dbReference type="PANTHER" id="PTHR19302">
    <property type="entry name" value="GAMMA TUBULIN COMPLEX PROTEIN"/>
    <property type="match status" value="1"/>
</dbReference>
<feature type="domain" description="Gamma tubulin complex component C-terminal" evidence="7">
    <location>
        <begin position="574"/>
        <end position="755"/>
    </location>
</feature>
<comment type="similarity">
    <text evidence="1 5">Belongs to the TUBGCP family.</text>
</comment>
<keyword evidence="2 5" id="KW-0963">Cytoplasm</keyword>
<sequence length="755" mass="81871">MGSSIQGLNSGLALDGKPVDFQCRHTKAHQTAEDKDIAIIHNYVIRYPDPPTNTNIVIVQTTMSIRYSRPASRATIPSNTYSKRSGDVRAQDASFTAETSFVHAPLNSRVQKATNHERERAPSLRDVPLEIQEAFMLEDMLSVLLGIDGIYVARVGPDEPAQFAVDSGLDPALRDLVGRMLPLATHYCACVGFVEARAHIDFGSVCHALCAAVRSVLKDYTTLITQLEHLFHTSPAFSLQQLWFHVHPVMRTLSLIHSIADDIQSPPTASLTPSSSAASDDEEDEEERKKNEELGLGGVKAVLMGVGVGVEEAGSVQGGEVIGILWDRWVAMSGDPPASALLRKLLTAASAPYAQILRTWTHHGTLHDPHGEFFVRARVGAGEGAKGGGGTREDYTDEYWERRYTLRDGSHAPHPSTAASTGQSALSAAPPPSALVPRPRIPGGRLPGGACVPPSLEGWKHKVLLAGKYLNVVREWGGDAAGVKLGLKEFENRAKGIDKDQEDDDEGTERGGSRASSRKRRGSTVDKPKLSNEEDSAGSGDGAMDTPSFYKTVEDAYTYANKTLLKVLMEDQMLVPRLRSLKYYFFLPRSSFLTHFLDLAHLELRKPPKSANLVKLQSLLDLAISGPEEPSGFGSASVVSGVGGFGASSSATESMVDTPSFREDVKISMASSGLYEWLLKVVSVSGAIDDTGGAGNEEQFAASRSRKSKDGKDDKEKKKKSAPALDHLTLDYTVPFPLSLVISRKTILRYQLLFR</sequence>
<proteinExistence type="inferred from homology"/>
<feature type="domain" description="Gamma tubulin complex component protein N-terminal" evidence="8">
    <location>
        <begin position="137"/>
        <end position="570"/>
    </location>
</feature>
<feature type="region of interest" description="Disordered" evidence="6">
    <location>
        <begin position="408"/>
        <end position="442"/>
    </location>
</feature>
<protein>
    <recommendedName>
        <fullName evidence="5">Spindle pole body component</fullName>
    </recommendedName>
</protein>
<evidence type="ECO:0000256" key="6">
    <source>
        <dbReference type="SAM" id="MobiDB-lite"/>
    </source>
</evidence>
<keyword evidence="4 5" id="KW-0206">Cytoskeleton</keyword>
<feature type="region of interest" description="Disordered" evidence="6">
    <location>
        <begin position="265"/>
        <end position="293"/>
    </location>
</feature>
<feature type="compositionally biased region" description="Basic and acidic residues" evidence="6">
    <location>
        <begin position="523"/>
        <end position="532"/>
    </location>
</feature>
<organism evidence="9 10">
    <name type="scientific">Rhizoctonia solani</name>
    <dbReference type="NCBI Taxonomy" id="456999"/>
    <lineage>
        <taxon>Eukaryota</taxon>
        <taxon>Fungi</taxon>
        <taxon>Dikarya</taxon>
        <taxon>Basidiomycota</taxon>
        <taxon>Agaricomycotina</taxon>
        <taxon>Agaricomycetes</taxon>
        <taxon>Cantharellales</taxon>
        <taxon>Ceratobasidiaceae</taxon>
        <taxon>Rhizoctonia</taxon>
    </lineage>
</organism>
<keyword evidence="3 5" id="KW-0493">Microtubule</keyword>
<dbReference type="Pfam" id="PF04130">
    <property type="entry name" value="GCP_C_terminal"/>
    <property type="match status" value="1"/>
</dbReference>
<dbReference type="Gene3D" id="1.20.120.1900">
    <property type="entry name" value="Gamma-tubulin complex, C-terminal domain"/>
    <property type="match status" value="1"/>
</dbReference>
<dbReference type="GO" id="GO:0051321">
    <property type="term" value="P:meiotic cell cycle"/>
    <property type="evidence" value="ECO:0007669"/>
    <property type="project" value="TreeGrafter"/>
</dbReference>
<comment type="caution">
    <text evidence="9">The sequence shown here is derived from an EMBL/GenBank/DDBJ whole genome shotgun (WGS) entry which is preliminary data.</text>
</comment>
<feature type="region of interest" description="Disordered" evidence="6">
    <location>
        <begin position="695"/>
        <end position="720"/>
    </location>
</feature>
<accession>A0A8H3DNY3</accession>
<evidence type="ECO:0000256" key="4">
    <source>
        <dbReference type="ARBA" id="ARBA00023212"/>
    </source>
</evidence>
<dbReference type="GO" id="GO:0000922">
    <property type="term" value="C:spindle pole"/>
    <property type="evidence" value="ECO:0007669"/>
    <property type="project" value="InterPro"/>
</dbReference>
<dbReference type="AlphaFoldDB" id="A0A8H3DNY3"/>
<evidence type="ECO:0000259" key="8">
    <source>
        <dbReference type="Pfam" id="PF17681"/>
    </source>
</evidence>
<dbReference type="GO" id="GO:0044732">
    <property type="term" value="C:mitotic spindle pole body"/>
    <property type="evidence" value="ECO:0007669"/>
    <property type="project" value="TreeGrafter"/>
</dbReference>
<dbReference type="Proteomes" id="UP000663843">
    <property type="component" value="Unassembled WGS sequence"/>
</dbReference>
<comment type="subcellular location">
    <subcellularLocation>
        <location evidence="5">Cytoplasm</location>
        <location evidence="5">Cytoskeleton</location>
        <location evidence="5">Microtubule organizing center</location>
    </subcellularLocation>
</comment>